<dbReference type="Proteomes" id="UP000789525">
    <property type="component" value="Unassembled WGS sequence"/>
</dbReference>
<name>A0ACA9NFM9_9GLOM</name>
<sequence length="252" mass="27582">MKLIILAIIFAFSTLLLTTTPVKACEASCQNGISKAFSDAYSIEIDKIYSNYIADLKNSSSLFDGFKAHTTLKKETIDAIVTAVTDQGKSFESGLTDLVKNSIFNEKPQFKGQCQNPLRVTQPPAGVNWTLSDCEKQDYICGNPPAICHFMSTIVKPRIVSDIDNSFSKVVSSDDFLNSISAAIGKVASNEGLSGSDLESYVDHVTDNFKDTIQGFESSFVGEFCKVTDNKKNETACDKYDSDIKLLLLSFP</sequence>
<protein>
    <submittedName>
        <fullName evidence="1">247_t:CDS:1</fullName>
    </submittedName>
</protein>
<reference evidence="1" key="1">
    <citation type="submission" date="2021-06" db="EMBL/GenBank/DDBJ databases">
        <authorList>
            <person name="Kallberg Y."/>
            <person name="Tangrot J."/>
            <person name="Rosling A."/>
        </authorList>
    </citation>
    <scope>NUCLEOTIDE SEQUENCE</scope>
    <source>
        <strain evidence="1">CL356</strain>
    </source>
</reference>
<proteinExistence type="predicted"/>
<accession>A0ACA9NFM9</accession>
<keyword evidence="2" id="KW-1185">Reference proteome</keyword>
<evidence type="ECO:0000313" key="1">
    <source>
        <dbReference type="EMBL" id="CAG8654419.1"/>
    </source>
</evidence>
<gene>
    <name evidence="1" type="ORF">ACOLOM_LOCUS8352</name>
</gene>
<organism evidence="1 2">
    <name type="scientific">Acaulospora colombiana</name>
    <dbReference type="NCBI Taxonomy" id="27376"/>
    <lineage>
        <taxon>Eukaryota</taxon>
        <taxon>Fungi</taxon>
        <taxon>Fungi incertae sedis</taxon>
        <taxon>Mucoromycota</taxon>
        <taxon>Glomeromycotina</taxon>
        <taxon>Glomeromycetes</taxon>
        <taxon>Diversisporales</taxon>
        <taxon>Acaulosporaceae</taxon>
        <taxon>Acaulospora</taxon>
    </lineage>
</organism>
<evidence type="ECO:0000313" key="2">
    <source>
        <dbReference type="Proteomes" id="UP000789525"/>
    </source>
</evidence>
<dbReference type="EMBL" id="CAJVPT010021308">
    <property type="protein sequence ID" value="CAG8654419.1"/>
    <property type="molecule type" value="Genomic_DNA"/>
</dbReference>
<comment type="caution">
    <text evidence="1">The sequence shown here is derived from an EMBL/GenBank/DDBJ whole genome shotgun (WGS) entry which is preliminary data.</text>
</comment>